<dbReference type="EMBL" id="CP048988">
    <property type="protein sequence ID" value="QID79590.1"/>
    <property type="molecule type" value="Genomic_DNA"/>
</dbReference>
<proteinExistence type="predicted"/>
<organism evidence="2 3">
    <name type="scientific">Saccharomyces pastorianus</name>
    <name type="common">Lager yeast</name>
    <name type="synonym">Saccharomyces cerevisiae x Saccharomyces eubayanus</name>
    <dbReference type="NCBI Taxonomy" id="27292"/>
    <lineage>
        <taxon>Eukaryota</taxon>
        <taxon>Fungi</taxon>
        <taxon>Dikarya</taxon>
        <taxon>Ascomycota</taxon>
        <taxon>Saccharomycotina</taxon>
        <taxon>Saccharomycetes</taxon>
        <taxon>Saccharomycetales</taxon>
        <taxon>Saccharomycetaceae</taxon>
        <taxon>Saccharomyces</taxon>
    </lineage>
</organism>
<dbReference type="Pfam" id="PF17119">
    <property type="entry name" value="MMU163"/>
    <property type="match status" value="1"/>
</dbReference>
<protein>
    <recommendedName>
        <fullName evidence="4">YGR053C-like protein</fullName>
    </recommendedName>
</protein>
<evidence type="ECO:0000313" key="2">
    <source>
        <dbReference type="EMBL" id="QID79590.1"/>
    </source>
</evidence>
<dbReference type="InterPro" id="IPR031342">
    <property type="entry name" value="Mug163-like"/>
</dbReference>
<evidence type="ECO:0000256" key="1">
    <source>
        <dbReference type="SAM" id="MobiDB-lite"/>
    </source>
</evidence>
<sequence length="283" mass="32258">MLLKFVCRAGIISIKGIFPRWYSNSQKVANLGQITDYLVVKGVPNLLQKMFKESVLADNIVFRLFPTSHPYIPVLHGKSKYMASLNAMRMIVRKFILGDECRLHISSVKTLTSTSHDEEVKSALQSYNTITCNDKLVIKWQSCIPEDHCKITKLEINDRLKEEKRGNGAGGSFSMRSVPVIDYILHPTANNLNQSVISEYLENAAERSMENKVNETQNSKEDEKKKNDGDGKRSKKKRLSRLIKGTFIFEFNEENSKILVHTIEDVELIHYEKKIATRGAFAC</sequence>
<reference evidence="2 3" key="1">
    <citation type="journal article" date="2019" name="BMC Genomics">
        <title>Chromosome level assembly and comparative genome analysis confirm lager-brewing yeasts originated from a single hybridization.</title>
        <authorList>
            <person name="Salazar A.N."/>
            <person name="Gorter de Vries A.R."/>
            <person name="van den Broek M."/>
            <person name="Brouwers N."/>
            <person name="de la Torre Cortes P."/>
            <person name="Kuijpers N.G.A."/>
            <person name="Daran J.G."/>
            <person name="Abeel T."/>
        </authorList>
    </citation>
    <scope>NUCLEOTIDE SEQUENCE [LARGE SCALE GENOMIC DNA]</scope>
    <source>
        <strain evidence="2 3">CBS 1483</strain>
    </source>
</reference>
<dbReference type="Proteomes" id="UP000501346">
    <property type="component" value="Chromosome ScVII"/>
</dbReference>
<dbReference type="OrthoDB" id="5329385at2759"/>
<gene>
    <name evidence="2" type="ORF">GRS66_001866</name>
</gene>
<feature type="region of interest" description="Disordered" evidence="1">
    <location>
        <begin position="208"/>
        <end position="237"/>
    </location>
</feature>
<keyword evidence="3" id="KW-1185">Reference proteome</keyword>
<evidence type="ECO:0008006" key="4">
    <source>
        <dbReference type="Google" id="ProtNLM"/>
    </source>
</evidence>
<dbReference type="AlphaFoldDB" id="A0A6C1DSK7"/>
<evidence type="ECO:0000313" key="3">
    <source>
        <dbReference type="Proteomes" id="UP000501346"/>
    </source>
</evidence>
<accession>A0A6C1DSK7</accession>
<name>A0A6C1DSK7_SACPS</name>
<feature type="compositionally biased region" description="Basic and acidic residues" evidence="1">
    <location>
        <begin position="208"/>
        <end position="232"/>
    </location>
</feature>